<proteinExistence type="predicted"/>
<feature type="domain" description="Reverse transcriptase zinc-binding" evidence="2">
    <location>
        <begin position="4"/>
        <end position="64"/>
    </location>
</feature>
<feature type="signal peptide" evidence="1">
    <location>
        <begin position="1"/>
        <end position="20"/>
    </location>
</feature>
<accession>A0AAV8CJ57</accession>
<protein>
    <submittedName>
        <fullName evidence="3">Ribonuclease H-like superfamily protein</fullName>
    </submittedName>
</protein>
<sequence>MWRWKGIIPKVKVFIWRLLSKTLPVAQNMHKRINAFSPMCQRCGTENEFETHCMFFCPISWLVWFGGRMGIATHALPMNIEEAFIYITNGIDDEGKRYVCYTLWEIWLARNQEIFHQKRADPIDVWRKVNQHMNIQVMANEWGPQMGNSAVQNVGQKMLIENWIILMDASCDGNGQAGMAFLVYNKGYLVSVGVNHKTGVDPFWAEALVLEEVMKCIQETMDGDVRSGMTLLTNCLNLVDAIKEQDVENIPSWRARDTVAKILEILNLFASVIQIKHVNREIIRPAHVLANNARRKRLNYRSQPNAHMNFLIPEAIVLDSKFFLQLQDRPP</sequence>
<dbReference type="AlphaFoldDB" id="A0AAV8CJ57"/>
<keyword evidence="4" id="KW-1185">Reference proteome</keyword>
<dbReference type="Pfam" id="PF13966">
    <property type="entry name" value="zf-RVT"/>
    <property type="match status" value="1"/>
</dbReference>
<dbReference type="SUPFAM" id="SSF53098">
    <property type="entry name" value="Ribonuclease H-like"/>
    <property type="match status" value="1"/>
</dbReference>
<dbReference type="Proteomes" id="UP001140206">
    <property type="component" value="Chromosome 5"/>
</dbReference>
<feature type="chain" id="PRO_5043888471" evidence="1">
    <location>
        <begin position="21"/>
        <end position="331"/>
    </location>
</feature>
<evidence type="ECO:0000313" key="4">
    <source>
        <dbReference type="Proteomes" id="UP001140206"/>
    </source>
</evidence>
<evidence type="ECO:0000259" key="2">
    <source>
        <dbReference type="Pfam" id="PF13966"/>
    </source>
</evidence>
<comment type="caution">
    <text evidence="3">The sequence shown here is derived from an EMBL/GenBank/DDBJ whole genome shotgun (WGS) entry which is preliminary data.</text>
</comment>
<dbReference type="InterPro" id="IPR026960">
    <property type="entry name" value="RVT-Znf"/>
</dbReference>
<organism evidence="3 4">
    <name type="scientific">Rhynchospora pubera</name>
    <dbReference type="NCBI Taxonomy" id="906938"/>
    <lineage>
        <taxon>Eukaryota</taxon>
        <taxon>Viridiplantae</taxon>
        <taxon>Streptophyta</taxon>
        <taxon>Embryophyta</taxon>
        <taxon>Tracheophyta</taxon>
        <taxon>Spermatophyta</taxon>
        <taxon>Magnoliopsida</taxon>
        <taxon>Liliopsida</taxon>
        <taxon>Poales</taxon>
        <taxon>Cyperaceae</taxon>
        <taxon>Cyperoideae</taxon>
        <taxon>Rhynchosporeae</taxon>
        <taxon>Rhynchospora</taxon>
    </lineage>
</organism>
<name>A0AAV8CJ57_9POAL</name>
<gene>
    <name evidence="3" type="ORF">LUZ62_089856</name>
</gene>
<keyword evidence="1" id="KW-0732">Signal</keyword>
<evidence type="ECO:0000256" key="1">
    <source>
        <dbReference type="SAM" id="SignalP"/>
    </source>
</evidence>
<dbReference type="InterPro" id="IPR012337">
    <property type="entry name" value="RNaseH-like_sf"/>
</dbReference>
<dbReference type="EMBL" id="JAMFTS010000005">
    <property type="protein sequence ID" value="KAJ4755451.1"/>
    <property type="molecule type" value="Genomic_DNA"/>
</dbReference>
<evidence type="ECO:0000313" key="3">
    <source>
        <dbReference type="EMBL" id="KAJ4755451.1"/>
    </source>
</evidence>
<reference evidence="3" key="1">
    <citation type="submission" date="2022-08" db="EMBL/GenBank/DDBJ databases">
        <authorList>
            <person name="Marques A."/>
        </authorList>
    </citation>
    <scope>NUCLEOTIDE SEQUENCE</scope>
    <source>
        <strain evidence="3">RhyPub2mFocal</strain>
        <tissue evidence="3">Leaves</tissue>
    </source>
</reference>